<sequence>MSDTKLAFILRFKAWIVAGIIILLVVNFMPLFSIVPLHATQQKNLVAQFDAKSYVARFWQEDLQEAVKTAVDATVLLDLMQTKPADAAKRYGHRLGLSSSVTYFVKGQGTVVFFEDGIVGLSLHDNDLVMVEIDTGPIFGNAVRDGSGVLSISDFANTQDFNAVSAEINLQVEQEVLPLAVNNGKVGSLLYFVGAVEVNDFETTPTVLSLVPVVIEAL</sequence>
<dbReference type="AlphaFoldDB" id="A0A148KKE0"/>
<dbReference type="RefSeq" id="WP_068382173.1">
    <property type="nucleotide sequence ID" value="NZ_LSNE01000020.1"/>
</dbReference>
<name>A0A148KKE0_9ALTE</name>
<evidence type="ECO:0000313" key="2">
    <source>
        <dbReference type="EMBL" id="KXI26757.1"/>
    </source>
</evidence>
<gene>
    <name evidence="2" type="ORF">AX660_03005</name>
</gene>
<dbReference type="EMBL" id="LSNE01000020">
    <property type="protein sequence ID" value="KXI26757.1"/>
    <property type="molecule type" value="Genomic_DNA"/>
</dbReference>
<accession>A0A148KKE0</accession>
<dbReference type="Gene3D" id="2.40.50.420">
    <property type="entry name" value="Envelope glycoprotein gp160, DUF2291, alpha/beta domain"/>
    <property type="match status" value="1"/>
</dbReference>
<reference evidence="3" key="1">
    <citation type="submission" date="2016-02" db="EMBL/GenBank/DDBJ databases">
        <authorList>
            <person name="Schultz-Johansen M."/>
            <person name="Glaring M.A."/>
            <person name="Bech P.K."/>
            <person name="Stougaard P."/>
        </authorList>
    </citation>
    <scope>NUCLEOTIDE SEQUENCE [LARGE SCALE GENOMIC DNA]</scope>
    <source>
        <strain evidence="3">S66</strain>
    </source>
</reference>
<dbReference type="OrthoDB" id="285290at2"/>
<protein>
    <submittedName>
        <fullName evidence="2">Uncharacterized protein</fullName>
    </submittedName>
</protein>
<keyword evidence="1" id="KW-0472">Membrane</keyword>
<dbReference type="Gene3D" id="1.10.10.1260">
    <property type="entry name" value="Envelope glycoprotein gp160, DUF2291, helical domain"/>
    <property type="match status" value="1"/>
</dbReference>
<dbReference type="SUPFAM" id="SSF141318">
    <property type="entry name" value="TM0957-like"/>
    <property type="match status" value="1"/>
</dbReference>
<dbReference type="InterPro" id="IPR036215">
    <property type="entry name" value="TM0957-like_sf"/>
</dbReference>
<evidence type="ECO:0000256" key="1">
    <source>
        <dbReference type="SAM" id="Phobius"/>
    </source>
</evidence>
<organism evidence="2 3">
    <name type="scientific">Paraglaciecola hydrolytica</name>
    <dbReference type="NCBI Taxonomy" id="1799789"/>
    <lineage>
        <taxon>Bacteria</taxon>
        <taxon>Pseudomonadati</taxon>
        <taxon>Pseudomonadota</taxon>
        <taxon>Gammaproteobacteria</taxon>
        <taxon>Alteromonadales</taxon>
        <taxon>Alteromonadaceae</taxon>
        <taxon>Paraglaciecola</taxon>
    </lineage>
</organism>
<dbReference type="STRING" id="1799789.AX660_03005"/>
<proteinExistence type="predicted"/>
<evidence type="ECO:0000313" key="3">
    <source>
        <dbReference type="Proteomes" id="UP000070299"/>
    </source>
</evidence>
<comment type="caution">
    <text evidence="2">The sequence shown here is derived from an EMBL/GenBank/DDBJ whole genome shotgun (WGS) entry which is preliminary data.</text>
</comment>
<keyword evidence="1" id="KW-1133">Transmembrane helix</keyword>
<keyword evidence="1" id="KW-0812">Transmembrane</keyword>
<dbReference type="Proteomes" id="UP000070299">
    <property type="component" value="Unassembled WGS sequence"/>
</dbReference>
<feature type="transmembrane region" description="Helical" evidence="1">
    <location>
        <begin position="12"/>
        <end position="35"/>
    </location>
</feature>
<keyword evidence="3" id="KW-1185">Reference proteome</keyword>
<dbReference type="InterPro" id="IPR014582">
    <property type="entry name" value="UCP033535_lipo"/>
</dbReference>
<dbReference type="Pfam" id="PF10054">
    <property type="entry name" value="DUF2291"/>
    <property type="match status" value="1"/>
</dbReference>